<dbReference type="AlphaFoldDB" id="A0AAQ4FN82"/>
<evidence type="ECO:0000313" key="3">
    <source>
        <dbReference type="Proteomes" id="UP001321473"/>
    </source>
</evidence>
<feature type="region of interest" description="Disordered" evidence="1">
    <location>
        <begin position="32"/>
        <end position="55"/>
    </location>
</feature>
<comment type="caution">
    <text evidence="2">The sequence shown here is derived from an EMBL/GenBank/DDBJ whole genome shotgun (WGS) entry which is preliminary data.</text>
</comment>
<organism evidence="2 3">
    <name type="scientific">Amblyomma americanum</name>
    <name type="common">Lone star tick</name>
    <dbReference type="NCBI Taxonomy" id="6943"/>
    <lineage>
        <taxon>Eukaryota</taxon>
        <taxon>Metazoa</taxon>
        <taxon>Ecdysozoa</taxon>
        <taxon>Arthropoda</taxon>
        <taxon>Chelicerata</taxon>
        <taxon>Arachnida</taxon>
        <taxon>Acari</taxon>
        <taxon>Parasitiformes</taxon>
        <taxon>Ixodida</taxon>
        <taxon>Ixodoidea</taxon>
        <taxon>Ixodidae</taxon>
        <taxon>Amblyomminae</taxon>
        <taxon>Amblyomma</taxon>
    </lineage>
</organism>
<evidence type="ECO:0000313" key="2">
    <source>
        <dbReference type="EMBL" id="KAK8788556.1"/>
    </source>
</evidence>
<proteinExistence type="predicted"/>
<dbReference type="Proteomes" id="UP001321473">
    <property type="component" value="Unassembled WGS sequence"/>
</dbReference>
<evidence type="ECO:0000256" key="1">
    <source>
        <dbReference type="SAM" id="MobiDB-lite"/>
    </source>
</evidence>
<gene>
    <name evidence="2" type="ORF">V5799_021673</name>
</gene>
<keyword evidence="3" id="KW-1185">Reference proteome</keyword>
<feature type="region of interest" description="Disordered" evidence="1">
    <location>
        <begin position="71"/>
        <end position="114"/>
    </location>
</feature>
<dbReference type="EMBL" id="JARKHS020000640">
    <property type="protein sequence ID" value="KAK8788556.1"/>
    <property type="molecule type" value="Genomic_DNA"/>
</dbReference>
<sequence>MRALRSCGLVVERQDRQSARQSRIIGSLLRPSRRVENHATTRPQPRVPAGGHGGGELGARLFGGQPGLVAAAAAAAPPHERGPLAQERAAPASWGCGQSQHSRPGHRRHDRPRPARLWVRQAAGGRLRSYAVRTIRRLRTHAFRQEVTGPPCRRLPISSETVRQYNRT</sequence>
<accession>A0AAQ4FN82</accession>
<protein>
    <submittedName>
        <fullName evidence="2">Uncharacterized protein</fullName>
    </submittedName>
</protein>
<name>A0AAQ4FN82_AMBAM</name>
<reference evidence="2 3" key="1">
    <citation type="journal article" date="2023" name="Arcadia Sci">
        <title>De novo assembly of a long-read Amblyomma americanum tick genome.</title>
        <authorList>
            <person name="Chou S."/>
            <person name="Poskanzer K.E."/>
            <person name="Rollins M."/>
            <person name="Thuy-Boun P.S."/>
        </authorList>
    </citation>
    <scope>NUCLEOTIDE SEQUENCE [LARGE SCALE GENOMIC DNA]</scope>
    <source>
        <strain evidence="2">F_SG_1</strain>
        <tissue evidence="2">Salivary glands</tissue>
    </source>
</reference>